<dbReference type="EMBL" id="JACSQT010000001">
    <property type="protein sequence ID" value="MBD7935707.1"/>
    <property type="molecule type" value="Genomic_DNA"/>
</dbReference>
<evidence type="ECO:0000256" key="7">
    <source>
        <dbReference type="SAM" id="Phobius"/>
    </source>
</evidence>
<feature type="transmembrane region" description="Helical" evidence="7">
    <location>
        <begin position="67"/>
        <end position="90"/>
    </location>
</feature>
<dbReference type="NCBIfam" id="NF006372">
    <property type="entry name" value="PRK08600.1"/>
    <property type="match status" value="1"/>
</dbReference>
<evidence type="ECO:0000256" key="1">
    <source>
        <dbReference type="ARBA" id="ARBA00004651"/>
    </source>
</evidence>
<dbReference type="Proteomes" id="UP000657931">
    <property type="component" value="Unassembled WGS sequence"/>
</dbReference>
<keyword evidence="4 7" id="KW-0812">Transmembrane</keyword>
<evidence type="ECO:0000256" key="3">
    <source>
        <dbReference type="ARBA" id="ARBA00022475"/>
    </source>
</evidence>
<dbReference type="PANTHER" id="PTHR34583:SF2">
    <property type="entry name" value="ANTIPORTER SUBUNIT MNHC2-RELATED"/>
    <property type="match status" value="1"/>
</dbReference>
<protein>
    <submittedName>
        <fullName evidence="8">Na(+)/H(+) antiporter subunit C</fullName>
    </submittedName>
</protein>
<feature type="transmembrane region" description="Helical" evidence="7">
    <location>
        <begin position="6"/>
        <end position="21"/>
    </location>
</feature>
<proteinExistence type="inferred from homology"/>
<evidence type="ECO:0000256" key="6">
    <source>
        <dbReference type="ARBA" id="ARBA00023136"/>
    </source>
</evidence>
<name>A0ABR8QK22_9BACI</name>
<dbReference type="InterPro" id="IPR039428">
    <property type="entry name" value="NUOK/Mnh_C1-like"/>
</dbReference>
<dbReference type="PANTHER" id="PTHR34583">
    <property type="entry name" value="ANTIPORTER SUBUNIT MNHC2-RELATED"/>
    <property type="match status" value="1"/>
</dbReference>
<organism evidence="8 9">
    <name type="scientific">Cytobacillus stercorigallinarum</name>
    <dbReference type="NCBI Taxonomy" id="2762240"/>
    <lineage>
        <taxon>Bacteria</taxon>
        <taxon>Bacillati</taxon>
        <taxon>Bacillota</taxon>
        <taxon>Bacilli</taxon>
        <taxon>Bacillales</taxon>
        <taxon>Bacillaceae</taxon>
        <taxon>Cytobacillus</taxon>
    </lineage>
</organism>
<keyword evidence="9" id="KW-1185">Reference proteome</keyword>
<evidence type="ECO:0000256" key="4">
    <source>
        <dbReference type="ARBA" id="ARBA00022692"/>
    </source>
</evidence>
<comment type="similarity">
    <text evidence="2">Belongs to the CPA3 antiporters (TC 2.A.63) subunit C family.</text>
</comment>
<accession>A0ABR8QK22</accession>
<keyword evidence="5 7" id="KW-1133">Transmembrane helix</keyword>
<keyword evidence="6 7" id="KW-0472">Membrane</keyword>
<evidence type="ECO:0000313" key="8">
    <source>
        <dbReference type="EMBL" id="MBD7935707.1"/>
    </source>
</evidence>
<evidence type="ECO:0000313" key="9">
    <source>
        <dbReference type="Proteomes" id="UP000657931"/>
    </source>
</evidence>
<dbReference type="InterPro" id="IPR050601">
    <property type="entry name" value="CPA3_antiporter_subunitC"/>
</dbReference>
<comment type="caution">
    <text evidence="8">The sequence shown here is derived from an EMBL/GenBank/DDBJ whole genome shotgun (WGS) entry which is preliminary data.</text>
</comment>
<dbReference type="NCBIfam" id="NF009303">
    <property type="entry name" value="PRK12660.1"/>
    <property type="match status" value="1"/>
</dbReference>
<evidence type="ECO:0000256" key="5">
    <source>
        <dbReference type="ARBA" id="ARBA00022989"/>
    </source>
</evidence>
<dbReference type="Pfam" id="PF00420">
    <property type="entry name" value="Oxidored_q2"/>
    <property type="match status" value="1"/>
</dbReference>
<reference evidence="8 9" key="1">
    <citation type="submission" date="2020-08" db="EMBL/GenBank/DDBJ databases">
        <title>A Genomic Blueprint of the Chicken Gut Microbiome.</title>
        <authorList>
            <person name="Gilroy R."/>
            <person name="Ravi A."/>
            <person name="Getino M."/>
            <person name="Pursley I."/>
            <person name="Horton D.L."/>
            <person name="Alikhan N.-F."/>
            <person name="Baker D."/>
            <person name="Gharbi K."/>
            <person name="Hall N."/>
            <person name="Watson M."/>
            <person name="Adriaenssens E.M."/>
            <person name="Foster-Nyarko E."/>
            <person name="Jarju S."/>
            <person name="Secka A."/>
            <person name="Antonio M."/>
            <person name="Oren A."/>
            <person name="Chaudhuri R."/>
            <person name="La Ragione R.M."/>
            <person name="Hildebrand F."/>
            <person name="Pallen M.J."/>
        </authorList>
    </citation>
    <scope>NUCLEOTIDE SEQUENCE [LARGE SCALE GENOMIC DNA]</scope>
    <source>
        <strain evidence="8 9">Sa5YUA1</strain>
    </source>
</reference>
<sequence length="112" mass="11952">METIMSILVGVLFTIGTYLILTKSLIRIILGTSIISHGVHLLILTMGGLKSGGPPLLGIGTTTFTDALPQALILTAIVINFATTALFLVLSYRAYQELGTDNTAEMRGDENE</sequence>
<gene>
    <name evidence="8" type="ORF">H9655_01585</name>
</gene>
<dbReference type="Gene3D" id="1.10.287.3510">
    <property type="match status" value="1"/>
</dbReference>
<dbReference type="RefSeq" id="WP_191810252.1">
    <property type="nucleotide sequence ID" value="NZ_JACSQT010000001.1"/>
</dbReference>
<comment type="subcellular location">
    <subcellularLocation>
        <location evidence="1">Cell membrane</location>
        <topology evidence="1">Multi-pass membrane protein</topology>
    </subcellularLocation>
</comment>
<feature type="transmembrane region" description="Helical" evidence="7">
    <location>
        <begin position="28"/>
        <end position="47"/>
    </location>
</feature>
<keyword evidence="3" id="KW-1003">Cell membrane</keyword>
<evidence type="ECO:0000256" key="2">
    <source>
        <dbReference type="ARBA" id="ARBA00010388"/>
    </source>
</evidence>